<dbReference type="Pfam" id="PF00753">
    <property type="entry name" value="Lactamase_B"/>
    <property type="match status" value="1"/>
</dbReference>
<gene>
    <name evidence="2" type="ORF">OIDMADRAFT_128305</name>
</gene>
<dbReference type="InterPro" id="IPR001279">
    <property type="entry name" value="Metallo-B-lactamas"/>
</dbReference>
<accession>A0A0C3GQR2</accession>
<dbReference type="Proteomes" id="UP000054321">
    <property type="component" value="Unassembled WGS sequence"/>
</dbReference>
<proteinExistence type="predicted"/>
<dbReference type="SUPFAM" id="SSF56281">
    <property type="entry name" value="Metallo-hydrolase/oxidoreductase"/>
    <property type="match status" value="1"/>
</dbReference>
<dbReference type="Gene3D" id="3.60.15.10">
    <property type="entry name" value="Ribonuclease Z/Hydroxyacylglutathione hydrolase-like"/>
    <property type="match status" value="1"/>
</dbReference>
<feature type="domain" description="Metallo-beta-lactamase" evidence="1">
    <location>
        <begin position="53"/>
        <end position="223"/>
    </location>
</feature>
<organism evidence="2 3">
    <name type="scientific">Oidiodendron maius (strain Zn)</name>
    <dbReference type="NCBI Taxonomy" id="913774"/>
    <lineage>
        <taxon>Eukaryota</taxon>
        <taxon>Fungi</taxon>
        <taxon>Dikarya</taxon>
        <taxon>Ascomycota</taxon>
        <taxon>Pezizomycotina</taxon>
        <taxon>Leotiomycetes</taxon>
        <taxon>Leotiomycetes incertae sedis</taxon>
        <taxon>Myxotrichaceae</taxon>
        <taxon>Oidiodendron</taxon>
    </lineage>
</organism>
<dbReference type="SMART" id="SM00849">
    <property type="entry name" value="Lactamase_B"/>
    <property type="match status" value="1"/>
</dbReference>
<evidence type="ECO:0000313" key="3">
    <source>
        <dbReference type="Proteomes" id="UP000054321"/>
    </source>
</evidence>
<sequence>MATLSSASAPVTTSIPAYAPVPSGAVGPNVASTLGYRIESFGGGAYMVTDGMYQAMFLVSTESVIVIDAPPTIGSNLLHAITNTTDLPISHVVYSHAHADHIGAAYLYGPCVITIAHRMTAELLKEAAPDTNRPAPNITFDESFELNVNNQTLQLAYLGSNHEPGNIFIYAPVQKVLMLVDIILSYNFNHFVGGHLTRSGTRQDVIIQKEYIEDLRANCLEALTLSGSPPNATNPISAYTLVPEISAINPGNPWATFKIYLEDLANYCADATNQKWLGRLGGADVYGFENAYQMIESLRIDFDNLGPFSVSQ</sequence>
<dbReference type="HOGENOM" id="CLU_068924_0_0_1"/>
<evidence type="ECO:0000259" key="1">
    <source>
        <dbReference type="SMART" id="SM00849"/>
    </source>
</evidence>
<dbReference type="AlphaFoldDB" id="A0A0C3GQR2"/>
<dbReference type="InterPro" id="IPR036866">
    <property type="entry name" value="RibonucZ/Hydroxyglut_hydro"/>
</dbReference>
<dbReference type="OrthoDB" id="449487at2759"/>
<dbReference type="InterPro" id="IPR050855">
    <property type="entry name" value="NDM-1-like"/>
</dbReference>
<dbReference type="PANTHER" id="PTHR42951">
    <property type="entry name" value="METALLO-BETA-LACTAMASE DOMAIN-CONTAINING"/>
    <property type="match status" value="1"/>
</dbReference>
<dbReference type="EMBL" id="KN832880">
    <property type="protein sequence ID" value="KIM98385.1"/>
    <property type="molecule type" value="Genomic_DNA"/>
</dbReference>
<keyword evidence="3" id="KW-1185">Reference proteome</keyword>
<dbReference type="PANTHER" id="PTHR42951:SF4">
    <property type="entry name" value="ACYL-COENZYME A THIOESTERASE MBLAC2"/>
    <property type="match status" value="1"/>
</dbReference>
<reference evidence="3" key="2">
    <citation type="submission" date="2015-01" db="EMBL/GenBank/DDBJ databases">
        <title>Evolutionary Origins and Diversification of the Mycorrhizal Mutualists.</title>
        <authorList>
            <consortium name="DOE Joint Genome Institute"/>
            <consortium name="Mycorrhizal Genomics Consortium"/>
            <person name="Kohler A."/>
            <person name="Kuo A."/>
            <person name="Nagy L.G."/>
            <person name="Floudas D."/>
            <person name="Copeland A."/>
            <person name="Barry K.W."/>
            <person name="Cichocki N."/>
            <person name="Veneault-Fourrey C."/>
            <person name="LaButti K."/>
            <person name="Lindquist E.A."/>
            <person name="Lipzen A."/>
            <person name="Lundell T."/>
            <person name="Morin E."/>
            <person name="Murat C."/>
            <person name="Riley R."/>
            <person name="Ohm R."/>
            <person name="Sun H."/>
            <person name="Tunlid A."/>
            <person name="Henrissat B."/>
            <person name="Grigoriev I.V."/>
            <person name="Hibbett D.S."/>
            <person name="Martin F."/>
        </authorList>
    </citation>
    <scope>NUCLEOTIDE SEQUENCE [LARGE SCALE GENOMIC DNA]</scope>
    <source>
        <strain evidence="3">Zn</strain>
    </source>
</reference>
<dbReference type="InParanoid" id="A0A0C3GQR2"/>
<evidence type="ECO:0000313" key="2">
    <source>
        <dbReference type="EMBL" id="KIM98385.1"/>
    </source>
</evidence>
<reference evidence="2 3" key="1">
    <citation type="submission" date="2014-04" db="EMBL/GenBank/DDBJ databases">
        <authorList>
            <consortium name="DOE Joint Genome Institute"/>
            <person name="Kuo A."/>
            <person name="Martino E."/>
            <person name="Perotto S."/>
            <person name="Kohler A."/>
            <person name="Nagy L.G."/>
            <person name="Floudas D."/>
            <person name="Copeland A."/>
            <person name="Barry K.W."/>
            <person name="Cichocki N."/>
            <person name="Veneault-Fourrey C."/>
            <person name="LaButti K."/>
            <person name="Lindquist E.A."/>
            <person name="Lipzen A."/>
            <person name="Lundell T."/>
            <person name="Morin E."/>
            <person name="Murat C."/>
            <person name="Sun H."/>
            <person name="Tunlid A."/>
            <person name="Henrissat B."/>
            <person name="Grigoriev I.V."/>
            <person name="Hibbett D.S."/>
            <person name="Martin F."/>
            <person name="Nordberg H.P."/>
            <person name="Cantor M.N."/>
            <person name="Hua S.X."/>
        </authorList>
    </citation>
    <scope>NUCLEOTIDE SEQUENCE [LARGE SCALE GENOMIC DNA]</scope>
    <source>
        <strain evidence="2 3">Zn</strain>
    </source>
</reference>
<protein>
    <recommendedName>
        <fullName evidence="1">Metallo-beta-lactamase domain-containing protein</fullName>
    </recommendedName>
</protein>
<name>A0A0C3GQR2_OIDMZ</name>
<dbReference type="CDD" id="cd16276">
    <property type="entry name" value="metallo-hydrolase-like_MBL-fold"/>
    <property type="match status" value="1"/>
</dbReference>